<dbReference type="Gene3D" id="2.30.310.10">
    <property type="entry name" value="ibrinogen binding protein from staphylococcus aureus domain"/>
    <property type="match status" value="1"/>
</dbReference>
<dbReference type="AlphaFoldDB" id="A0A4Y6USJ6"/>
<dbReference type="PANTHER" id="PTHR15239:SF6">
    <property type="entry name" value="RIBOSOME QUALITY CONTROL COMPLEX SUBUNIT NEMF"/>
    <property type="match status" value="1"/>
</dbReference>
<feature type="domain" description="NFACT RNA-binding" evidence="6">
    <location>
        <begin position="463"/>
        <end position="552"/>
    </location>
</feature>
<accession>A0A4Y6USJ6</accession>
<evidence type="ECO:0000256" key="1">
    <source>
        <dbReference type="ARBA" id="ARBA00022555"/>
    </source>
</evidence>
<dbReference type="EMBL" id="CP041217">
    <property type="protein sequence ID" value="QDH19740.1"/>
    <property type="molecule type" value="Genomic_DNA"/>
</dbReference>
<proteinExistence type="inferred from homology"/>
<dbReference type="GO" id="GO:0019843">
    <property type="term" value="F:rRNA binding"/>
    <property type="evidence" value="ECO:0007669"/>
    <property type="project" value="UniProtKB-UniRule"/>
</dbReference>
<keyword evidence="4 5" id="KW-0648">Protein biosynthesis</keyword>
<evidence type="ECO:0000259" key="6">
    <source>
        <dbReference type="Pfam" id="PF05670"/>
    </source>
</evidence>
<dbReference type="PANTHER" id="PTHR15239">
    <property type="entry name" value="NUCLEAR EXPORT MEDIATOR FACTOR NEMF"/>
    <property type="match status" value="1"/>
</dbReference>
<keyword evidence="1 5" id="KW-0820">tRNA-binding</keyword>
<dbReference type="InterPro" id="IPR008532">
    <property type="entry name" value="NFACT_RNA-bd"/>
</dbReference>
<dbReference type="KEGG" id="saca:FFV09_01990"/>
<comment type="function">
    <text evidence="5">Key component of the ribosome quality control system (RQC), a ribosome-associated complex that mediates the extraction of incompletely synthesized nascent chains from stalled ribosomes and their subsequent degradation. RqcH recruits Ala-charged tRNA, and with RqcP directs the elongation of stalled nascent chains on 50S ribosomal subunits, leading to non-templated C-terminal alanine extensions (Ala tail). The Ala tail promotes nascent chain degradation. May add between 1 and at least 8 Ala residues. Binds to stalled 50S ribosomal subunits.</text>
</comment>
<evidence type="ECO:0000256" key="4">
    <source>
        <dbReference type="ARBA" id="ARBA00022917"/>
    </source>
</evidence>
<dbReference type="FunFam" id="2.30.310.10:FF:000004">
    <property type="entry name" value="Fibronectin-binding protein A"/>
    <property type="match status" value="1"/>
</dbReference>
<dbReference type="RefSeq" id="WP_141446128.1">
    <property type="nucleotide sequence ID" value="NZ_CP041217.1"/>
</dbReference>
<keyword evidence="8" id="KW-1185">Reference proteome</keyword>
<evidence type="ECO:0000256" key="3">
    <source>
        <dbReference type="ARBA" id="ARBA00022884"/>
    </source>
</evidence>
<dbReference type="GO" id="GO:0043023">
    <property type="term" value="F:ribosomal large subunit binding"/>
    <property type="evidence" value="ECO:0007669"/>
    <property type="project" value="UniProtKB-UniRule"/>
</dbReference>
<comment type="similarity">
    <text evidence="5">Belongs to the NEMF family.</text>
</comment>
<evidence type="ECO:0000313" key="7">
    <source>
        <dbReference type="EMBL" id="QDH19740.1"/>
    </source>
</evidence>
<dbReference type="InterPro" id="IPR043682">
    <property type="entry name" value="RqcH_bacterial"/>
</dbReference>
<gene>
    <name evidence="5" type="primary">rqcH</name>
    <name evidence="7" type="ORF">FFV09_01990</name>
</gene>
<organism evidence="7 8">
    <name type="scientific">Saccharibacillus brassicae</name>
    <dbReference type="NCBI Taxonomy" id="2583377"/>
    <lineage>
        <taxon>Bacteria</taxon>
        <taxon>Bacillati</taxon>
        <taxon>Bacillota</taxon>
        <taxon>Bacilli</taxon>
        <taxon>Bacillales</taxon>
        <taxon>Paenibacillaceae</taxon>
        <taxon>Saccharibacillus</taxon>
    </lineage>
</organism>
<evidence type="ECO:0000256" key="5">
    <source>
        <dbReference type="HAMAP-Rule" id="MF_00844"/>
    </source>
</evidence>
<protein>
    <recommendedName>
        <fullName evidence="5">Rqc2 homolog RqcH</fullName>
        <shortName evidence="5">RqcH</shortName>
    </recommendedName>
</protein>
<evidence type="ECO:0000313" key="8">
    <source>
        <dbReference type="Proteomes" id="UP000316968"/>
    </source>
</evidence>
<sequence>MALDGIVTRAIADELASLQGARIGKIHQPSGSDIIFQIRSRAGNKKLLLSASLTYPRIQFTEQSYMNPPEAPMFCMLLRKHCEGGVIEKIEQVGMERILHFWIRQRDEVGDVSLKKLVIELMGRHSNIILLDAATDAILDGIHHVTPAISSYRIIMPGFQYQEPPQQHKLNPLETGEELFKQKWNENVVDTPVNRLVEAYTGLSPLIAQEVLHRASGSADTDHSAGEPDVSAIWQAFDALMTDVREGRFAPCTGLNARGKLVFSAVPLKLIVDERRTFDSISFCMEHYYGDKADRDTVKQKVGDLIKFLQNERGKNVKKLVHLDKDLEEAQDAEQYRIKGELLFASLHLLKKGMKEIEVVNFYDEEQREIKIALDPLINPSDNAQRYFKKYNKYKNSLVVIDEQIKKTHEEIAYMDSLLQQLNDASLRDVDEIRAELAEQGYVRSRVPRGAKKKKKNDKPTLHLYTSSEGIEIYVGKNNLQNEFITNRLAHSSDTWLHTKDIPGSHVVIRSAEYGEATLNEAAQLAAYFSQAKHSSSVPVDTTQIRHVRKPSGSKPGFVIYDHQKTLFVTPDEDLIKALPSAVKNG</sequence>
<name>A0A4Y6USJ6_SACBS</name>
<dbReference type="Pfam" id="PF05833">
    <property type="entry name" value="NFACT_N"/>
    <property type="match status" value="1"/>
</dbReference>
<keyword evidence="3 5" id="KW-0694">RNA-binding</keyword>
<dbReference type="Gene3D" id="1.10.8.50">
    <property type="match status" value="1"/>
</dbReference>
<evidence type="ECO:0000256" key="2">
    <source>
        <dbReference type="ARBA" id="ARBA00022730"/>
    </source>
</evidence>
<dbReference type="OrthoDB" id="9766163at2"/>
<dbReference type="Gene3D" id="3.40.970.40">
    <property type="entry name" value="fibrinogen binding protein from staphylococcus aureus domain like"/>
    <property type="match status" value="1"/>
</dbReference>
<dbReference type="GO" id="GO:1990112">
    <property type="term" value="C:RQC complex"/>
    <property type="evidence" value="ECO:0007669"/>
    <property type="project" value="TreeGrafter"/>
</dbReference>
<reference evidence="7 8" key="1">
    <citation type="submission" date="2019-06" db="EMBL/GenBank/DDBJ databases">
        <title>Saccharibacillus brassicae sp. nov., an endophytic bacterium isolated from Chinese cabbage seeds (Brassica pekinensis).</title>
        <authorList>
            <person name="Jiang L."/>
            <person name="Lee J."/>
            <person name="Kim S.W."/>
        </authorList>
    </citation>
    <scope>NUCLEOTIDE SEQUENCE [LARGE SCALE GENOMIC DNA]</scope>
    <source>
        <strain evidence="8">KCTC 43072 / ATSA2</strain>
    </source>
</reference>
<dbReference type="Pfam" id="PF05670">
    <property type="entry name" value="NFACT-R_1"/>
    <property type="match status" value="1"/>
</dbReference>
<dbReference type="HAMAP" id="MF_00844_B">
    <property type="entry name" value="RqcH_B"/>
    <property type="match status" value="1"/>
</dbReference>
<dbReference type="GO" id="GO:0000049">
    <property type="term" value="F:tRNA binding"/>
    <property type="evidence" value="ECO:0007669"/>
    <property type="project" value="UniProtKB-UniRule"/>
</dbReference>
<dbReference type="Proteomes" id="UP000316968">
    <property type="component" value="Chromosome"/>
</dbReference>
<dbReference type="InterPro" id="IPR051608">
    <property type="entry name" value="RQC_Subunit_NEMF"/>
</dbReference>
<dbReference type="GO" id="GO:0072344">
    <property type="term" value="P:rescue of stalled ribosome"/>
    <property type="evidence" value="ECO:0007669"/>
    <property type="project" value="UniProtKB-UniRule"/>
</dbReference>
<comment type="subunit">
    <text evidence="5">Associates with stalled 50S ribosomal subunits. Binds to RqcP.</text>
</comment>
<keyword evidence="2 5" id="KW-0699">rRNA-binding</keyword>